<dbReference type="Gene3D" id="1.10.1040.10">
    <property type="entry name" value="N-(1-d-carboxylethyl)-l-norvaline Dehydrogenase, domain 2"/>
    <property type="match status" value="1"/>
</dbReference>
<comment type="pathway">
    <text evidence="1 10">Cofactor biosynthesis; (R)-pantothenate biosynthesis; (R)-pantoate from 3-methyl-2-oxobutanoate: step 2/2.</text>
</comment>
<comment type="similarity">
    <text evidence="2 10">Belongs to the ketopantoate reductase family.</text>
</comment>
<evidence type="ECO:0000259" key="11">
    <source>
        <dbReference type="Pfam" id="PF02558"/>
    </source>
</evidence>
<dbReference type="PANTHER" id="PTHR43765">
    <property type="entry name" value="2-DEHYDROPANTOATE 2-REDUCTASE-RELATED"/>
    <property type="match status" value="1"/>
</dbReference>
<comment type="function">
    <text evidence="10">Catalyzes the NADPH-dependent reduction of ketopantoate into pantoic acid.</text>
</comment>
<evidence type="ECO:0000313" key="14">
    <source>
        <dbReference type="Proteomes" id="UP000663555"/>
    </source>
</evidence>
<dbReference type="SUPFAM" id="SSF51735">
    <property type="entry name" value="NAD(P)-binding Rossmann-fold domains"/>
    <property type="match status" value="1"/>
</dbReference>
<evidence type="ECO:0000313" key="13">
    <source>
        <dbReference type="EMBL" id="QSP94216.1"/>
    </source>
</evidence>
<dbReference type="SUPFAM" id="SSF48179">
    <property type="entry name" value="6-phosphogluconate dehydrogenase C-terminal domain-like"/>
    <property type="match status" value="1"/>
</dbReference>
<dbReference type="EC" id="1.1.1.169" evidence="3 10"/>
<sequence length="297" mass="31676">MIAILGAGAMGRLWAASLPAHETAFVPRPGQTNTAPAHFHFQEADGHSRQVTVSWLSAADSPALVLITTKAGDSTEAVEHLADWLPATTPIVLFQNGLGSQQAVAERWPDRPVLAATTTEGANRPAPDQLVHAGTGDTWIGPLTKPAEQNLYGVIARLSASGLSIHAEQDILGRLWQKLIINAGINPFTALLNCRNGDILSADLYRAHIDGLCQEIAGLMDTIGRGPADAKDLRQSIEAVARGTAQNISSMRSDVLSGKRTEIDYINGYIVRLGQSLNIATPVNRMLTEQVQQLSSG</sequence>
<keyword evidence="5 10" id="KW-0566">Pantothenate biosynthesis</keyword>
<dbReference type="PANTHER" id="PTHR43765:SF2">
    <property type="entry name" value="2-DEHYDROPANTOATE 2-REDUCTASE"/>
    <property type="match status" value="1"/>
</dbReference>
<organism evidence="13 14">
    <name type="scientific">Marinobacter salinisoli</name>
    <dbReference type="NCBI Taxonomy" id="2769486"/>
    <lineage>
        <taxon>Bacteria</taxon>
        <taxon>Pseudomonadati</taxon>
        <taxon>Pseudomonadota</taxon>
        <taxon>Gammaproteobacteria</taxon>
        <taxon>Pseudomonadales</taxon>
        <taxon>Marinobacteraceae</taxon>
        <taxon>Marinobacter</taxon>
    </lineage>
</organism>
<dbReference type="InterPro" id="IPR003710">
    <property type="entry name" value="ApbA"/>
</dbReference>
<feature type="domain" description="Ketopantoate reductase N-terminal" evidence="11">
    <location>
        <begin position="2"/>
        <end position="143"/>
    </location>
</feature>
<feature type="domain" description="Ketopantoate reductase C-terminal" evidence="12">
    <location>
        <begin position="170"/>
        <end position="294"/>
    </location>
</feature>
<proteinExistence type="inferred from homology"/>
<keyword evidence="14" id="KW-1185">Reference proteome</keyword>
<dbReference type="InterPro" id="IPR013752">
    <property type="entry name" value="KPA_reductase"/>
</dbReference>
<evidence type="ECO:0000256" key="6">
    <source>
        <dbReference type="ARBA" id="ARBA00022857"/>
    </source>
</evidence>
<name>A0ABX7MPJ8_9GAMM</name>
<keyword evidence="6 10" id="KW-0521">NADP</keyword>
<gene>
    <name evidence="13" type="ORF">LPB19_13615</name>
</gene>
<evidence type="ECO:0000256" key="10">
    <source>
        <dbReference type="RuleBase" id="RU362068"/>
    </source>
</evidence>
<dbReference type="NCBIfam" id="TIGR00745">
    <property type="entry name" value="apbA_panE"/>
    <property type="match status" value="1"/>
</dbReference>
<evidence type="ECO:0000256" key="1">
    <source>
        <dbReference type="ARBA" id="ARBA00004994"/>
    </source>
</evidence>
<evidence type="ECO:0000256" key="3">
    <source>
        <dbReference type="ARBA" id="ARBA00013014"/>
    </source>
</evidence>
<comment type="catalytic activity">
    <reaction evidence="9 10">
        <text>(R)-pantoate + NADP(+) = 2-dehydropantoate + NADPH + H(+)</text>
        <dbReference type="Rhea" id="RHEA:16233"/>
        <dbReference type="ChEBI" id="CHEBI:11561"/>
        <dbReference type="ChEBI" id="CHEBI:15378"/>
        <dbReference type="ChEBI" id="CHEBI:15980"/>
        <dbReference type="ChEBI" id="CHEBI:57783"/>
        <dbReference type="ChEBI" id="CHEBI:58349"/>
        <dbReference type="EC" id="1.1.1.169"/>
    </reaction>
</comment>
<evidence type="ECO:0000256" key="5">
    <source>
        <dbReference type="ARBA" id="ARBA00022655"/>
    </source>
</evidence>
<dbReference type="InterPro" id="IPR036291">
    <property type="entry name" value="NAD(P)-bd_dom_sf"/>
</dbReference>
<dbReference type="InterPro" id="IPR050838">
    <property type="entry name" value="Ketopantoate_reductase"/>
</dbReference>
<dbReference type="Pfam" id="PF02558">
    <property type="entry name" value="ApbA"/>
    <property type="match status" value="1"/>
</dbReference>
<evidence type="ECO:0000256" key="8">
    <source>
        <dbReference type="ARBA" id="ARBA00032024"/>
    </source>
</evidence>
<evidence type="ECO:0000259" key="12">
    <source>
        <dbReference type="Pfam" id="PF08546"/>
    </source>
</evidence>
<evidence type="ECO:0000256" key="7">
    <source>
        <dbReference type="ARBA" id="ARBA00023002"/>
    </source>
</evidence>
<dbReference type="InterPro" id="IPR008927">
    <property type="entry name" value="6-PGluconate_DH-like_C_sf"/>
</dbReference>
<protein>
    <recommendedName>
        <fullName evidence="4 10">2-dehydropantoate 2-reductase</fullName>
        <ecNumber evidence="3 10">1.1.1.169</ecNumber>
    </recommendedName>
    <alternativeName>
        <fullName evidence="8 10">Ketopantoate reductase</fullName>
    </alternativeName>
</protein>
<dbReference type="Gene3D" id="3.40.50.720">
    <property type="entry name" value="NAD(P)-binding Rossmann-like Domain"/>
    <property type="match status" value="1"/>
</dbReference>
<dbReference type="Proteomes" id="UP000663555">
    <property type="component" value="Chromosome"/>
</dbReference>
<accession>A0ABX7MPJ8</accession>
<dbReference type="RefSeq" id="WP_206643437.1">
    <property type="nucleotide sequence ID" value="NZ_CP071247.1"/>
</dbReference>
<dbReference type="EMBL" id="CP071247">
    <property type="protein sequence ID" value="QSP94216.1"/>
    <property type="molecule type" value="Genomic_DNA"/>
</dbReference>
<evidence type="ECO:0000256" key="9">
    <source>
        <dbReference type="ARBA" id="ARBA00048793"/>
    </source>
</evidence>
<dbReference type="Pfam" id="PF08546">
    <property type="entry name" value="ApbA_C"/>
    <property type="match status" value="1"/>
</dbReference>
<dbReference type="InterPro" id="IPR013328">
    <property type="entry name" value="6PGD_dom2"/>
</dbReference>
<evidence type="ECO:0000256" key="2">
    <source>
        <dbReference type="ARBA" id="ARBA00007870"/>
    </source>
</evidence>
<keyword evidence="7 10" id="KW-0560">Oxidoreductase</keyword>
<reference evidence="13 14" key="1">
    <citation type="submission" date="2021-03" db="EMBL/GenBank/DDBJ databases">
        <title>Genome sequencing of Marinobacter sp. LPB0319.</title>
        <authorList>
            <person name="Kim J."/>
        </authorList>
    </citation>
    <scope>NUCLEOTIDE SEQUENCE [LARGE SCALE GENOMIC DNA]</scope>
    <source>
        <strain evidence="13 14">LPB0319</strain>
    </source>
</reference>
<dbReference type="InterPro" id="IPR013332">
    <property type="entry name" value="KPR_N"/>
</dbReference>
<evidence type="ECO:0000256" key="4">
    <source>
        <dbReference type="ARBA" id="ARBA00019465"/>
    </source>
</evidence>